<dbReference type="Proteomes" id="UP001283361">
    <property type="component" value="Unassembled WGS sequence"/>
</dbReference>
<evidence type="ECO:0000256" key="2">
    <source>
        <dbReference type="SAM" id="Phobius"/>
    </source>
</evidence>
<organism evidence="3 4">
    <name type="scientific">Elysia crispata</name>
    <name type="common">lettuce slug</name>
    <dbReference type="NCBI Taxonomy" id="231223"/>
    <lineage>
        <taxon>Eukaryota</taxon>
        <taxon>Metazoa</taxon>
        <taxon>Spiralia</taxon>
        <taxon>Lophotrochozoa</taxon>
        <taxon>Mollusca</taxon>
        <taxon>Gastropoda</taxon>
        <taxon>Heterobranchia</taxon>
        <taxon>Euthyneura</taxon>
        <taxon>Panpulmonata</taxon>
        <taxon>Sacoglossa</taxon>
        <taxon>Placobranchoidea</taxon>
        <taxon>Plakobranchidae</taxon>
        <taxon>Elysia</taxon>
    </lineage>
</organism>
<comment type="caution">
    <text evidence="3">The sequence shown here is derived from an EMBL/GenBank/DDBJ whole genome shotgun (WGS) entry which is preliminary data.</text>
</comment>
<proteinExistence type="predicted"/>
<keyword evidence="2" id="KW-0472">Membrane</keyword>
<accession>A0AAE1E495</accession>
<keyword evidence="2" id="KW-1133">Transmembrane helix</keyword>
<feature type="compositionally biased region" description="Basic and acidic residues" evidence="1">
    <location>
        <begin position="111"/>
        <end position="124"/>
    </location>
</feature>
<reference evidence="3" key="1">
    <citation type="journal article" date="2023" name="G3 (Bethesda)">
        <title>A reference genome for the long-term kleptoplast-retaining sea slug Elysia crispata morphotype clarki.</title>
        <authorList>
            <person name="Eastman K.E."/>
            <person name="Pendleton A.L."/>
            <person name="Shaikh M.A."/>
            <person name="Suttiyut T."/>
            <person name="Ogas R."/>
            <person name="Tomko P."/>
            <person name="Gavelis G."/>
            <person name="Widhalm J.R."/>
            <person name="Wisecaver J.H."/>
        </authorList>
    </citation>
    <scope>NUCLEOTIDE SEQUENCE</scope>
    <source>
        <strain evidence="3">ECLA1</strain>
    </source>
</reference>
<gene>
    <name evidence="3" type="ORF">RRG08_055770</name>
</gene>
<feature type="transmembrane region" description="Helical" evidence="2">
    <location>
        <begin position="59"/>
        <end position="79"/>
    </location>
</feature>
<name>A0AAE1E495_9GAST</name>
<keyword evidence="2" id="KW-0812">Transmembrane</keyword>
<keyword evidence="4" id="KW-1185">Reference proteome</keyword>
<feature type="region of interest" description="Disordered" evidence="1">
    <location>
        <begin position="111"/>
        <end position="130"/>
    </location>
</feature>
<dbReference type="AlphaFoldDB" id="A0AAE1E495"/>
<sequence length="148" mass="15740">MGDGHSITARMWNRSFSGGCPGLIGERREVRERGEESGAETSVMGTASAGQGMSPWNRVFLWSVGTGLGLSLVGVLVYGETSDWVSRLIGGVGERERGDINDGHSITARMEEERGKADKPRGEGWGDTVKGSTRASLTGWNSLVGVLV</sequence>
<evidence type="ECO:0000313" key="3">
    <source>
        <dbReference type="EMBL" id="KAK3793472.1"/>
    </source>
</evidence>
<dbReference type="EMBL" id="JAWDGP010001231">
    <property type="protein sequence ID" value="KAK3793472.1"/>
    <property type="molecule type" value="Genomic_DNA"/>
</dbReference>
<evidence type="ECO:0000256" key="1">
    <source>
        <dbReference type="SAM" id="MobiDB-lite"/>
    </source>
</evidence>
<protein>
    <submittedName>
        <fullName evidence="3">Uncharacterized protein</fullName>
    </submittedName>
</protein>
<evidence type="ECO:0000313" key="4">
    <source>
        <dbReference type="Proteomes" id="UP001283361"/>
    </source>
</evidence>